<evidence type="ECO:0000256" key="3">
    <source>
        <dbReference type="SAM" id="SignalP"/>
    </source>
</evidence>
<keyword evidence="2" id="KW-0812">Transmembrane</keyword>
<feature type="chain" id="PRO_5011965643" evidence="3">
    <location>
        <begin position="23"/>
        <end position="422"/>
    </location>
</feature>
<evidence type="ECO:0000256" key="2">
    <source>
        <dbReference type="SAM" id="Phobius"/>
    </source>
</evidence>
<organism evidence="4 5">
    <name type="scientific">Anaeromyces robustus</name>
    <dbReference type="NCBI Taxonomy" id="1754192"/>
    <lineage>
        <taxon>Eukaryota</taxon>
        <taxon>Fungi</taxon>
        <taxon>Fungi incertae sedis</taxon>
        <taxon>Chytridiomycota</taxon>
        <taxon>Chytridiomycota incertae sedis</taxon>
        <taxon>Neocallimastigomycetes</taxon>
        <taxon>Neocallimastigales</taxon>
        <taxon>Neocallimastigaceae</taxon>
        <taxon>Anaeromyces</taxon>
    </lineage>
</organism>
<feature type="region of interest" description="Disordered" evidence="1">
    <location>
        <begin position="374"/>
        <end position="422"/>
    </location>
</feature>
<name>A0A1Y1XBB0_9FUNG</name>
<feature type="transmembrane region" description="Helical" evidence="2">
    <location>
        <begin position="211"/>
        <end position="232"/>
    </location>
</feature>
<keyword evidence="2" id="KW-1133">Transmembrane helix</keyword>
<keyword evidence="2" id="KW-0472">Membrane</keyword>
<dbReference type="Proteomes" id="UP000193944">
    <property type="component" value="Unassembled WGS sequence"/>
</dbReference>
<evidence type="ECO:0000256" key="1">
    <source>
        <dbReference type="SAM" id="MobiDB-lite"/>
    </source>
</evidence>
<dbReference type="AlphaFoldDB" id="A0A1Y1XBB0"/>
<evidence type="ECO:0000313" key="4">
    <source>
        <dbReference type="EMBL" id="ORX82654.1"/>
    </source>
</evidence>
<gene>
    <name evidence="4" type="ORF">BCR32DRAFT_267512</name>
</gene>
<keyword evidence="5" id="KW-1185">Reference proteome</keyword>
<comment type="caution">
    <text evidence="4">The sequence shown here is derived from an EMBL/GenBank/DDBJ whole genome shotgun (WGS) entry which is preliminary data.</text>
</comment>
<proteinExistence type="predicted"/>
<reference evidence="4 5" key="1">
    <citation type="submission" date="2016-08" db="EMBL/GenBank/DDBJ databases">
        <title>A Parts List for Fungal Cellulosomes Revealed by Comparative Genomics.</title>
        <authorList>
            <consortium name="DOE Joint Genome Institute"/>
            <person name="Haitjema C.H."/>
            <person name="Gilmore S.P."/>
            <person name="Henske J.K."/>
            <person name="Solomon K.V."/>
            <person name="De Groot R."/>
            <person name="Kuo A."/>
            <person name="Mondo S.J."/>
            <person name="Salamov A.A."/>
            <person name="Labutti K."/>
            <person name="Zhao Z."/>
            <person name="Chiniquy J."/>
            <person name="Barry K."/>
            <person name="Brewer H.M."/>
            <person name="Purvine S.O."/>
            <person name="Wright A.T."/>
            <person name="Boxma B."/>
            <person name="Van Alen T."/>
            <person name="Hackstein J.H."/>
            <person name="Baker S.E."/>
            <person name="Grigoriev I.V."/>
            <person name="O'Malley M.A."/>
        </authorList>
    </citation>
    <scope>NUCLEOTIDE SEQUENCE [LARGE SCALE GENOMIC DNA]</scope>
    <source>
        <strain evidence="4 5">S4</strain>
    </source>
</reference>
<sequence length="422" mass="47737">MFKNISILFIYTLLLLIKDIYAIDFNIKESDLKFTVHLDANMLVKKEKVFLTWNYENIPINSTYTIDLLTNATYNENGFLTCGEEVYTIVNNLTTSYYKWKTIKLNKYNSYSFFVTVEGTNIYGASKIVPYVPDFWKYIKKGEQRPFISNGRGEDVFNKNGTVVAGMVSAPEDIEYTYAVVDEDGKIIDGVDIEGLIKSNKQESEHTSKSIYHILFTGLVLSAFIIVMSVTVQKYRKINDDKKSDLEKFSDNYYPHEFGQDINLEEIKSDTSGSEVLREKLKQEALQIERNKVLESMKEKNLTSELSSSNNYLTVAGTSEVVSNAVSNSNTDYSWHNMEVLTFSPPLKINKPINTNEKAGPALSISSIHEKESLSDIHLDDDQTKDITDSQDSNNGSEGGSSDKLTLNNEKGKEPSIEINVV</sequence>
<reference evidence="4 5" key="2">
    <citation type="submission" date="2016-08" db="EMBL/GenBank/DDBJ databases">
        <title>Pervasive Adenine N6-methylation of Active Genes in Fungi.</title>
        <authorList>
            <consortium name="DOE Joint Genome Institute"/>
            <person name="Mondo S.J."/>
            <person name="Dannebaum R.O."/>
            <person name="Kuo R.C."/>
            <person name="Labutti K."/>
            <person name="Haridas S."/>
            <person name="Kuo A."/>
            <person name="Salamov A."/>
            <person name="Ahrendt S.R."/>
            <person name="Lipzen A."/>
            <person name="Sullivan W."/>
            <person name="Andreopoulos W.B."/>
            <person name="Clum A."/>
            <person name="Lindquist E."/>
            <person name="Daum C."/>
            <person name="Ramamoorthy G.K."/>
            <person name="Gryganskyi A."/>
            <person name="Culley D."/>
            <person name="Magnuson J.K."/>
            <person name="James T.Y."/>
            <person name="O'Malley M.A."/>
            <person name="Stajich J.E."/>
            <person name="Spatafora J.W."/>
            <person name="Visel A."/>
            <person name="Grigoriev I.V."/>
        </authorList>
    </citation>
    <scope>NUCLEOTIDE SEQUENCE [LARGE SCALE GENOMIC DNA]</scope>
    <source>
        <strain evidence="4 5">S4</strain>
    </source>
</reference>
<evidence type="ECO:0000313" key="5">
    <source>
        <dbReference type="Proteomes" id="UP000193944"/>
    </source>
</evidence>
<feature type="compositionally biased region" description="Low complexity" evidence="1">
    <location>
        <begin position="390"/>
        <end position="403"/>
    </location>
</feature>
<dbReference type="EMBL" id="MCFG01000090">
    <property type="protein sequence ID" value="ORX82654.1"/>
    <property type="molecule type" value="Genomic_DNA"/>
</dbReference>
<dbReference type="OrthoDB" id="2162243at2759"/>
<protein>
    <submittedName>
        <fullName evidence="4">Uncharacterized protein</fullName>
    </submittedName>
</protein>
<feature type="compositionally biased region" description="Basic and acidic residues" evidence="1">
    <location>
        <begin position="374"/>
        <end position="388"/>
    </location>
</feature>
<accession>A0A1Y1XBB0</accession>
<keyword evidence="3" id="KW-0732">Signal</keyword>
<feature type="signal peptide" evidence="3">
    <location>
        <begin position="1"/>
        <end position="22"/>
    </location>
</feature>